<keyword evidence="2" id="KW-0732">Signal</keyword>
<feature type="chain" id="PRO_5046256997" evidence="2">
    <location>
        <begin position="20"/>
        <end position="142"/>
    </location>
</feature>
<proteinExistence type="predicted"/>
<dbReference type="EMBL" id="CAXLJM020000009">
    <property type="protein sequence ID" value="CAL8075840.1"/>
    <property type="molecule type" value="Genomic_DNA"/>
</dbReference>
<gene>
    <name evidence="3" type="ORF">ODALV1_LOCUS3295</name>
</gene>
<keyword evidence="4" id="KW-1185">Reference proteome</keyword>
<comment type="caution">
    <text evidence="3">The sequence shown here is derived from an EMBL/GenBank/DDBJ whole genome shotgun (WGS) entry which is preliminary data.</text>
</comment>
<name>A0ABP1PSQ2_9HEXA</name>
<feature type="compositionally biased region" description="Basic and acidic residues" evidence="1">
    <location>
        <begin position="131"/>
        <end position="142"/>
    </location>
</feature>
<evidence type="ECO:0000313" key="3">
    <source>
        <dbReference type="EMBL" id="CAL8075840.1"/>
    </source>
</evidence>
<feature type="region of interest" description="Disordered" evidence="1">
    <location>
        <begin position="22"/>
        <end position="60"/>
    </location>
</feature>
<accession>A0ABP1PSQ2</accession>
<organism evidence="3 4">
    <name type="scientific">Orchesella dallaii</name>
    <dbReference type="NCBI Taxonomy" id="48710"/>
    <lineage>
        <taxon>Eukaryota</taxon>
        <taxon>Metazoa</taxon>
        <taxon>Ecdysozoa</taxon>
        <taxon>Arthropoda</taxon>
        <taxon>Hexapoda</taxon>
        <taxon>Collembola</taxon>
        <taxon>Entomobryomorpha</taxon>
        <taxon>Entomobryoidea</taxon>
        <taxon>Orchesellidae</taxon>
        <taxon>Orchesellinae</taxon>
        <taxon>Orchesella</taxon>
    </lineage>
</organism>
<feature type="region of interest" description="Disordered" evidence="1">
    <location>
        <begin position="88"/>
        <end position="142"/>
    </location>
</feature>
<reference evidence="3 4" key="1">
    <citation type="submission" date="2024-08" db="EMBL/GenBank/DDBJ databases">
        <authorList>
            <person name="Cucini C."/>
            <person name="Frati F."/>
        </authorList>
    </citation>
    <scope>NUCLEOTIDE SEQUENCE [LARGE SCALE GENOMIC DNA]</scope>
</reference>
<evidence type="ECO:0000256" key="2">
    <source>
        <dbReference type="SAM" id="SignalP"/>
    </source>
</evidence>
<feature type="signal peptide" evidence="2">
    <location>
        <begin position="1"/>
        <end position="19"/>
    </location>
</feature>
<protein>
    <submittedName>
        <fullName evidence="3">Uncharacterized protein</fullName>
    </submittedName>
</protein>
<evidence type="ECO:0000313" key="4">
    <source>
        <dbReference type="Proteomes" id="UP001642540"/>
    </source>
</evidence>
<sequence length="142" mass="15892">MKKFLQISTILFLCLGVLAQKKDGVSSKDEREDDDEDRPTKYASPGRRPSSGGRNYGGRCSCRDLQDQTDALEIRLDRMVETWNDFVDKNRMDGGSPGPVRRPPTGGIGGGRGPYLPGRSMNTSPRSFGGRMEDEGQRRYRF</sequence>
<evidence type="ECO:0000256" key="1">
    <source>
        <dbReference type="SAM" id="MobiDB-lite"/>
    </source>
</evidence>
<dbReference type="Proteomes" id="UP001642540">
    <property type="component" value="Unassembled WGS sequence"/>
</dbReference>